<feature type="compositionally biased region" description="Acidic residues" evidence="1">
    <location>
        <begin position="57"/>
        <end position="73"/>
    </location>
</feature>
<feature type="compositionally biased region" description="Acidic residues" evidence="1">
    <location>
        <begin position="81"/>
        <end position="93"/>
    </location>
</feature>
<keyword evidence="2" id="KW-0812">Transmembrane</keyword>
<keyword evidence="2" id="KW-0472">Membrane</keyword>
<keyword evidence="4" id="KW-1185">Reference proteome</keyword>
<protein>
    <submittedName>
        <fullName evidence="3">Uncharacterized protein</fullName>
    </submittedName>
</protein>
<keyword evidence="2" id="KW-1133">Transmembrane helix</keyword>
<evidence type="ECO:0000256" key="2">
    <source>
        <dbReference type="SAM" id="Phobius"/>
    </source>
</evidence>
<evidence type="ECO:0000313" key="4">
    <source>
        <dbReference type="Proteomes" id="UP000574276"/>
    </source>
</evidence>
<feature type="region of interest" description="Disordered" evidence="1">
    <location>
        <begin position="24"/>
        <end position="93"/>
    </location>
</feature>
<dbReference type="AlphaFoldDB" id="A0A839JVJ8"/>
<dbReference type="EMBL" id="JACEGA010000001">
    <property type="protein sequence ID" value="MBB2181500.1"/>
    <property type="molecule type" value="Genomic_DNA"/>
</dbReference>
<feature type="transmembrane region" description="Helical" evidence="2">
    <location>
        <begin position="137"/>
        <end position="159"/>
    </location>
</feature>
<gene>
    <name evidence="3" type="ORF">H0486_01150</name>
</gene>
<evidence type="ECO:0000313" key="3">
    <source>
        <dbReference type="EMBL" id="MBB2181500.1"/>
    </source>
</evidence>
<evidence type="ECO:0000256" key="1">
    <source>
        <dbReference type="SAM" id="MobiDB-lite"/>
    </source>
</evidence>
<reference evidence="3 4" key="1">
    <citation type="submission" date="2020-07" db="EMBL/GenBank/DDBJ databases">
        <title>Characterization and genome sequencing of isolate MD1, a novel member within the family Lachnospiraceae.</title>
        <authorList>
            <person name="Rettenmaier R."/>
            <person name="Di Bello L."/>
            <person name="Zinser C."/>
            <person name="Scheitz K."/>
            <person name="Liebl W."/>
            <person name="Zverlov V."/>
        </authorList>
    </citation>
    <scope>NUCLEOTIDE SEQUENCE [LARGE SCALE GENOMIC DNA]</scope>
    <source>
        <strain evidence="3 4">MD1</strain>
    </source>
</reference>
<dbReference type="RefSeq" id="WP_228351278.1">
    <property type="nucleotide sequence ID" value="NZ_JACEGA010000001.1"/>
</dbReference>
<sequence length="172" mass="17992">MGEQTELNEAAVAVEEISVDTAEAVNKEAEMNTTSDAGTADVSTTEATTDSTIGVENGEETAVEDMTSEDISAEGEVATGEMEDGAVSEDIPTEDGALTDDAIMNAYGDMNMEGGMMVDPTMGMGMEKPKASLLSSWPFVIGISVLVLLVSVAIGVLLAKRKIKKGIELYED</sequence>
<name>A0A839JVJ8_9FIRM</name>
<comment type="caution">
    <text evidence="3">The sequence shown here is derived from an EMBL/GenBank/DDBJ whole genome shotgun (WGS) entry which is preliminary data.</text>
</comment>
<dbReference type="Proteomes" id="UP000574276">
    <property type="component" value="Unassembled WGS sequence"/>
</dbReference>
<proteinExistence type="predicted"/>
<organism evidence="3 4">
    <name type="scientific">Variimorphobacter saccharofermentans</name>
    <dbReference type="NCBI Taxonomy" id="2755051"/>
    <lineage>
        <taxon>Bacteria</taxon>
        <taxon>Bacillati</taxon>
        <taxon>Bacillota</taxon>
        <taxon>Clostridia</taxon>
        <taxon>Lachnospirales</taxon>
        <taxon>Lachnospiraceae</taxon>
        <taxon>Variimorphobacter</taxon>
    </lineage>
</organism>
<accession>A0A839JVJ8</accession>
<feature type="compositionally biased region" description="Polar residues" evidence="1">
    <location>
        <begin position="31"/>
        <end position="54"/>
    </location>
</feature>